<evidence type="ECO:0000313" key="12">
    <source>
        <dbReference type="Proteomes" id="UP001159405"/>
    </source>
</evidence>
<dbReference type="Pfam" id="PF00001">
    <property type="entry name" value="7tm_1"/>
    <property type="match status" value="1"/>
</dbReference>
<feature type="transmembrane region" description="Helical" evidence="9">
    <location>
        <begin position="65"/>
        <end position="88"/>
    </location>
</feature>
<gene>
    <name evidence="11" type="ORF">PLOB_00008843</name>
</gene>
<organism evidence="11 12">
    <name type="scientific">Porites lobata</name>
    <dbReference type="NCBI Taxonomy" id="104759"/>
    <lineage>
        <taxon>Eukaryota</taxon>
        <taxon>Metazoa</taxon>
        <taxon>Cnidaria</taxon>
        <taxon>Anthozoa</taxon>
        <taxon>Hexacorallia</taxon>
        <taxon>Scleractinia</taxon>
        <taxon>Fungiina</taxon>
        <taxon>Poritidae</taxon>
        <taxon>Porites</taxon>
    </lineage>
</organism>
<feature type="transmembrane region" description="Helical" evidence="9">
    <location>
        <begin position="149"/>
        <end position="170"/>
    </location>
</feature>
<protein>
    <recommendedName>
        <fullName evidence="10">G-protein coupled receptors family 1 profile domain-containing protein</fullName>
    </recommendedName>
</protein>
<name>A0ABN8QSZ9_9CNID</name>
<comment type="caution">
    <text evidence="11">The sequence shown here is derived from an EMBL/GenBank/DDBJ whole genome shotgun (WGS) entry which is preliminary data.</text>
</comment>
<keyword evidence="6 9" id="KW-0472">Membrane</keyword>
<evidence type="ECO:0000256" key="2">
    <source>
        <dbReference type="ARBA" id="ARBA00022475"/>
    </source>
</evidence>
<dbReference type="InterPro" id="IPR000276">
    <property type="entry name" value="GPCR_Rhodpsn"/>
</dbReference>
<evidence type="ECO:0000256" key="6">
    <source>
        <dbReference type="ARBA" id="ARBA00023136"/>
    </source>
</evidence>
<accession>A0ABN8QSZ9</accession>
<dbReference type="Proteomes" id="UP001159405">
    <property type="component" value="Unassembled WGS sequence"/>
</dbReference>
<dbReference type="PROSITE" id="PS50262">
    <property type="entry name" value="G_PROTEIN_RECEP_F1_2"/>
    <property type="match status" value="1"/>
</dbReference>
<dbReference type="PRINTS" id="PR00237">
    <property type="entry name" value="GPCRRHODOPSN"/>
</dbReference>
<dbReference type="EMBL" id="CALNXK010000141">
    <property type="protein sequence ID" value="CAH3167512.1"/>
    <property type="molecule type" value="Genomic_DNA"/>
</dbReference>
<dbReference type="PANTHER" id="PTHR24247">
    <property type="entry name" value="5-HYDROXYTRYPTAMINE RECEPTOR"/>
    <property type="match status" value="1"/>
</dbReference>
<evidence type="ECO:0000256" key="5">
    <source>
        <dbReference type="ARBA" id="ARBA00023040"/>
    </source>
</evidence>
<reference evidence="11 12" key="1">
    <citation type="submission" date="2022-05" db="EMBL/GenBank/DDBJ databases">
        <authorList>
            <consortium name="Genoscope - CEA"/>
            <person name="William W."/>
        </authorList>
    </citation>
    <scope>NUCLEOTIDE SEQUENCE [LARGE SCALE GENOMIC DNA]</scope>
</reference>
<feature type="transmembrane region" description="Helical" evidence="9">
    <location>
        <begin position="108"/>
        <end position="128"/>
    </location>
</feature>
<feature type="domain" description="G-protein coupled receptors family 1 profile" evidence="10">
    <location>
        <begin position="47"/>
        <end position="276"/>
    </location>
</feature>
<evidence type="ECO:0000256" key="8">
    <source>
        <dbReference type="ARBA" id="ARBA00023224"/>
    </source>
</evidence>
<sequence>MQDGIRNLSKPSTLSAARDPWLTELSTVELVVWCVPCGVVALVAIFGNTLVLASFFLSTNIRHQVVIFVAGLAVADVLVGAVSIPMWIYTLFLSWKTRRPAEDIWLTLIYDALDVFAALNSIFHLTAISIERFFATVYPFTHRNITKRLYRALIIAIWMTSAIVSCSFFLPLGKASLEFRFFLLNLLFIIPLIIISFSYARIWLKAKTGLRNVPDTTKKMSFTLLIVIGLFVLAWTPFFAVRGILHFCRHFCVSWRLFYLTKLFHFSNSAMNPLVYGLRIPEYKVTFCRLLGIDIAIPKRDSVELDSLAVRNSPRSFGDTDAVFSGETPNSNSAPSLPTKNVPLKRSSLPIITITEPSEAIIRKEEQDVIDAECYTQVDVFIYFSHPVVQTQNALRHSSPLSYEGSYGGNLLVYYGVERFVKVVCKQSQETQRSRSQASRERLG</sequence>
<keyword evidence="3 9" id="KW-0812">Transmembrane</keyword>
<evidence type="ECO:0000259" key="10">
    <source>
        <dbReference type="PROSITE" id="PS50262"/>
    </source>
</evidence>
<dbReference type="Gene3D" id="1.20.1070.10">
    <property type="entry name" value="Rhodopsin 7-helix transmembrane proteins"/>
    <property type="match status" value="1"/>
</dbReference>
<dbReference type="SUPFAM" id="SSF81321">
    <property type="entry name" value="Family A G protein-coupled receptor-like"/>
    <property type="match status" value="1"/>
</dbReference>
<keyword evidence="4 9" id="KW-1133">Transmembrane helix</keyword>
<feature type="transmembrane region" description="Helical" evidence="9">
    <location>
        <begin position="224"/>
        <end position="245"/>
    </location>
</feature>
<feature type="transmembrane region" description="Helical" evidence="9">
    <location>
        <begin position="182"/>
        <end position="204"/>
    </location>
</feature>
<keyword evidence="7" id="KW-0675">Receptor</keyword>
<keyword evidence="8" id="KW-0807">Transducer</keyword>
<evidence type="ECO:0000256" key="9">
    <source>
        <dbReference type="SAM" id="Phobius"/>
    </source>
</evidence>
<evidence type="ECO:0000256" key="3">
    <source>
        <dbReference type="ARBA" id="ARBA00022692"/>
    </source>
</evidence>
<evidence type="ECO:0000256" key="4">
    <source>
        <dbReference type="ARBA" id="ARBA00022989"/>
    </source>
</evidence>
<feature type="transmembrane region" description="Helical" evidence="9">
    <location>
        <begin position="30"/>
        <end position="53"/>
    </location>
</feature>
<keyword evidence="12" id="KW-1185">Reference proteome</keyword>
<keyword evidence="5" id="KW-0297">G-protein coupled receptor</keyword>
<evidence type="ECO:0000313" key="11">
    <source>
        <dbReference type="EMBL" id="CAH3167512.1"/>
    </source>
</evidence>
<dbReference type="InterPro" id="IPR017452">
    <property type="entry name" value="GPCR_Rhodpsn_7TM"/>
</dbReference>
<comment type="subcellular location">
    <subcellularLocation>
        <location evidence="1">Cell membrane</location>
        <topology evidence="1">Multi-pass membrane protein</topology>
    </subcellularLocation>
</comment>
<evidence type="ECO:0000256" key="1">
    <source>
        <dbReference type="ARBA" id="ARBA00004651"/>
    </source>
</evidence>
<evidence type="ECO:0000256" key="7">
    <source>
        <dbReference type="ARBA" id="ARBA00023170"/>
    </source>
</evidence>
<proteinExistence type="predicted"/>
<dbReference type="PANTHER" id="PTHR24247:SF202">
    <property type="entry name" value="5-HYDROXYTRYPTAMINE RECEPTOR 1"/>
    <property type="match status" value="1"/>
</dbReference>
<keyword evidence="2" id="KW-1003">Cell membrane</keyword>
<dbReference type="SMART" id="SM01381">
    <property type="entry name" value="7TM_GPCR_Srsx"/>
    <property type="match status" value="1"/>
</dbReference>